<feature type="signal peptide" evidence="1">
    <location>
        <begin position="1"/>
        <end position="32"/>
    </location>
</feature>
<keyword evidence="1" id="KW-0732">Signal</keyword>
<dbReference type="AlphaFoldDB" id="A0A9P5PZB3"/>
<evidence type="ECO:0000256" key="1">
    <source>
        <dbReference type="SAM" id="SignalP"/>
    </source>
</evidence>
<gene>
    <name evidence="2" type="ORF">BDP27DRAFT_1361442</name>
</gene>
<proteinExistence type="predicted"/>
<reference evidence="2" key="1">
    <citation type="submission" date="2020-11" db="EMBL/GenBank/DDBJ databases">
        <authorList>
            <consortium name="DOE Joint Genome Institute"/>
            <person name="Ahrendt S."/>
            <person name="Riley R."/>
            <person name="Andreopoulos W."/>
            <person name="Labutti K."/>
            <person name="Pangilinan J."/>
            <person name="Ruiz-Duenas F.J."/>
            <person name="Barrasa J.M."/>
            <person name="Sanchez-Garcia M."/>
            <person name="Camarero S."/>
            <person name="Miyauchi S."/>
            <person name="Serrano A."/>
            <person name="Linde D."/>
            <person name="Babiker R."/>
            <person name="Drula E."/>
            <person name="Ayuso-Fernandez I."/>
            <person name="Pacheco R."/>
            <person name="Padilla G."/>
            <person name="Ferreira P."/>
            <person name="Barriuso J."/>
            <person name="Kellner H."/>
            <person name="Castanera R."/>
            <person name="Alfaro M."/>
            <person name="Ramirez L."/>
            <person name="Pisabarro A.G."/>
            <person name="Kuo A."/>
            <person name="Tritt A."/>
            <person name="Lipzen A."/>
            <person name="He G."/>
            <person name="Yan M."/>
            <person name="Ng V."/>
            <person name="Cullen D."/>
            <person name="Martin F."/>
            <person name="Rosso M.-N."/>
            <person name="Henrissat B."/>
            <person name="Hibbett D."/>
            <person name="Martinez A.T."/>
            <person name="Grigoriev I.V."/>
        </authorList>
    </citation>
    <scope>NUCLEOTIDE SEQUENCE</scope>
    <source>
        <strain evidence="2">AH 40177</strain>
    </source>
</reference>
<organism evidence="2 3">
    <name type="scientific">Rhodocollybia butyracea</name>
    <dbReference type="NCBI Taxonomy" id="206335"/>
    <lineage>
        <taxon>Eukaryota</taxon>
        <taxon>Fungi</taxon>
        <taxon>Dikarya</taxon>
        <taxon>Basidiomycota</taxon>
        <taxon>Agaricomycotina</taxon>
        <taxon>Agaricomycetes</taxon>
        <taxon>Agaricomycetidae</taxon>
        <taxon>Agaricales</taxon>
        <taxon>Marasmiineae</taxon>
        <taxon>Omphalotaceae</taxon>
        <taxon>Rhodocollybia</taxon>
    </lineage>
</organism>
<evidence type="ECO:0000313" key="2">
    <source>
        <dbReference type="EMBL" id="KAF9072009.1"/>
    </source>
</evidence>
<dbReference type="EMBL" id="JADNRY010000028">
    <property type="protein sequence ID" value="KAF9072009.1"/>
    <property type="molecule type" value="Genomic_DNA"/>
</dbReference>
<name>A0A9P5PZB3_9AGAR</name>
<feature type="chain" id="PRO_5040450207" evidence="1">
    <location>
        <begin position="33"/>
        <end position="402"/>
    </location>
</feature>
<comment type="caution">
    <text evidence="2">The sequence shown here is derived from an EMBL/GenBank/DDBJ whole genome shotgun (WGS) entry which is preliminary data.</text>
</comment>
<evidence type="ECO:0000313" key="3">
    <source>
        <dbReference type="Proteomes" id="UP000772434"/>
    </source>
</evidence>
<dbReference type="Proteomes" id="UP000772434">
    <property type="component" value="Unassembled WGS sequence"/>
</dbReference>
<sequence length="402" mass="45370">MQSVARYSRVQTISWMRFVFLLLAFIASVAYAAPLDRRAGQPKVTVTFVNYNEESIDIGRVRKNDRERAISDIEGAKGRVLQLLDKLEKHGIFRDLSLPGPSQKQINWNPKNFYYPEIMAGNDVNEMAFFRILSNGKPKHIVWMAYGVGGASGASTYASVMEVVREGKNNVMKGEAKALKEVARFTGETEAEHEEWATLYEKFRSTMTVYSEVKFIPTEEKNWIAGQPAPDRTSKIPFKITFVGAGGGDVKLAVSPDNVVKETEAMKLVIQKLLRSSIPSLRPLGNPLPDHLPWTDHTFFFPEFTSGKGAPKMAFLRFERGAFVAYAWIAHPHERSESLCASIMRENGQELARVTGDVNNKDPEWEELNHLFLDKVSFVETSKFRPAPKEAWILSSRIMKSS</sequence>
<accession>A0A9P5PZB3</accession>
<keyword evidence="3" id="KW-1185">Reference proteome</keyword>
<protein>
    <submittedName>
        <fullName evidence="2">Uncharacterized protein</fullName>
    </submittedName>
</protein>